<organism evidence="1 2">
    <name type="scientific">Corynebacterium epidermidicanis</name>
    <dbReference type="NCBI Taxonomy" id="1050174"/>
    <lineage>
        <taxon>Bacteria</taxon>
        <taxon>Bacillati</taxon>
        <taxon>Actinomycetota</taxon>
        <taxon>Actinomycetes</taxon>
        <taxon>Mycobacteriales</taxon>
        <taxon>Corynebacteriaceae</taxon>
        <taxon>Corynebacterium</taxon>
    </lineage>
</organism>
<reference evidence="1 2" key="1">
    <citation type="submission" date="2015-05" db="EMBL/GenBank/DDBJ databases">
        <title>Complete genome sequence of Corynebacterium epidermidicanis DSM 45586, isolated from the skin of a dog suffering from pruritus.</title>
        <authorList>
            <person name="Ruckert C."/>
            <person name="Albersmeier A."/>
            <person name="Winkler A."/>
            <person name="Tauch A."/>
        </authorList>
    </citation>
    <scope>NUCLEOTIDE SEQUENCE [LARGE SCALE GENOMIC DNA]</scope>
    <source>
        <strain evidence="1 2">DSM 45586</strain>
    </source>
</reference>
<dbReference type="Proteomes" id="UP000035368">
    <property type="component" value="Chromosome"/>
</dbReference>
<dbReference type="KEGG" id="cei:CEPID_02280"/>
<dbReference type="PATRIC" id="fig|1050174.4.peg.462"/>
<keyword evidence="2" id="KW-1185">Reference proteome</keyword>
<name>A0A0G3GU05_9CORY</name>
<evidence type="ECO:0000313" key="2">
    <source>
        <dbReference type="Proteomes" id="UP000035368"/>
    </source>
</evidence>
<dbReference type="AlphaFoldDB" id="A0A0G3GU05"/>
<dbReference type="STRING" id="1050174.CEPID_02280"/>
<protein>
    <submittedName>
        <fullName evidence="1">Uncharacterized protein</fullName>
    </submittedName>
</protein>
<dbReference type="EMBL" id="CP011541">
    <property type="protein sequence ID" value="AKK02337.1"/>
    <property type="molecule type" value="Genomic_DNA"/>
</dbReference>
<gene>
    <name evidence="1" type="ORF">CEPID_02280</name>
</gene>
<sequence length="119" mass="12296">MSRLQGESVRVVTGVQRNQYGKVIGTTGVDFLAVVVPESTDTLKGDGGGLVAVVATRARLLVPHGWSVPAGVKPGAEIEVRGATWYVDGEVSKHVSPFGTRVGGVEVKLSKSMAGGVPL</sequence>
<dbReference type="RefSeq" id="WP_047239573.1">
    <property type="nucleotide sequence ID" value="NZ_CP011541.1"/>
</dbReference>
<accession>A0A0G3GU05</accession>
<proteinExistence type="predicted"/>
<evidence type="ECO:0000313" key="1">
    <source>
        <dbReference type="EMBL" id="AKK02337.1"/>
    </source>
</evidence>